<evidence type="ECO:0000313" key="1">
    <source>
        <dbReference type="Proteomes" id="UP001652621"/>
    </source>
</evidence>
<protein>
    <submittedName>
        <fullName evidence="2">Uncharacterized protein LOC131805842</fullName>
    </submittedName>
</protein>
<sequence>MRDLCITIVEEHTKRLSRNLALTQTRRRTITFENPPQNKVLEICQPDSKTTIITQPKTQQKSICTTTTTTERNLRPIKNPITSTVTTTTVDVPYKNFKIWTDYDQDENLQLHIKEQKGNTSRKIEDKRGVAMRTI</sequence>
<dbReference type="GeneID" id="131805842"/>
<dbReference type="Proteomes" id="UP001652621">
    <property type="component" value="Unplaced"/>
</dbReference>
<accession>A0ABM3VI93</accession>
<gene>
    <name evidence="2" type="primary">LOC131805842</name>
</gene>
<organism evidence="1 2">
    <name type="scientific">Musca domestica</name>
    <name type="common">House fly</name>
    <dbReference type="NCBI Taxonomy" id="7370"/>
    <lineage>
        <taxon>Eukaryota</taxon>
        <taxon>Metazoa</taxon>
        <taxon>Ecdysozoa</taxon>
        <taxon>Arthropoda</taxon>
        <taxon>Hexapoda</taxon>
        <taxon>Insecta</taxon>
        <taxon>Pterygota</taxon>
        <taxon>Neoptera</taxon>
        <taxon>Endopterygota</taxon>
        <taxon>Diptera</taxon>
        <taxon>Brachycera</taxon>
        <taxon>Muscomorpha</taxon>
        <taxon>Muscoidea</taxon>
        <taxon>Muscidae</taxon>
        <taxon>Musca</taxon>
    </lineage>
</organism>
<evidence type="ECO:0000313" key="2">
    <source>
        <dbReference type="RefSeq" id="XP_058985513.1"/>
    </source>
</evidence>
<keyword evidence="1" id="KW-1185">Reference proteome</keyword>
<proteinExistence type="predicted"/>
<name>A0ABM3VI93_MUSDO</name>
<reference evidence="2" key="1">
    <citation type="submission" date="2025-08" db="UniProtKB">
        <authorList>
            <consortium name="RefSeq"/>
        </authorList>
    </citation>
    <scope>IDENTIFICATION</scope>
    <source>
        <strain evidence="2">Aabys</strain>
        <tissue evidence="2">Whole body</tissue>
    </source>
</reference>
<dbReference type="RefSeq" id="XP_058985513.1">
    <property type="nucleotide sequence ID" value="XM_059129530.1"/>
</dbReference>